<dbReference type="EMBL" id="RBDX01000016">
    <property type="protein sequence ID" value="RKN07282.1"/>
    <property type="molecule type" value="Genomic_DNA"/>
</dbReference>
<dbReference type="OrthoDB" id="4339070at2"/>
<evidence type="ECO:0000259" key="9">
    <source>
        <dbReference type="Pfam" id="PF18967"/>
    </source>
</evidence>
<evidence type="ECO:0000313" key="13">
    <source>
        <dbReference type="Proteomes" id="UP000275024"/>
    </source>
</evidence>
<keyword evidence="7 8" id="KW-0472">Membrane</keyword>
<comment type="subcellular location">
    <subcellularLocation>
        <location evidence="1">Cell membrane</location>
    </subcellularLocation>
</comment>
<feature type="transmembrane region" description="Helical" evidence="8">
    <location>
        <begin position="25"/>
        <end position="46"/>
    </location>
</feature>
<dbReference type="GO" id="GO:0005886">
    <property type="term" value="C:plasma membrane"/>
    <property type="evidence" value="ECO:0007669"/>
    <property type="project" value="UniProtKB-SubCell"/>
</dbReference>
<reference evidence="12 13" key="1">
    <citation type="submission" date="2018-09" db="EMBL/GenBank/DDBJ databases">
        <title>Streptomyces sp. nov. DS1-2, an endophytic actinomycete isolated from roots of Dendrobium scabrilingue.</title>
        <authorList>
            <person name="Kuncharoen N."/>
            <person name="Kudo T."/>
            <person name="Ohkuma M."/>
            <person name="Yuki M."/>
            <person name="Tanasupawat S."/>
        </authorList>
    </citation>
    <scope>NUCLEOTIDE SEQUENCE [LARGE SCALE GENOMIC DNA]</scope>
    <source>
        <strain evidence="10 13">AZ1-7</strain>
        <strain evidence="11 12">DS1-2</strain>
    </source>
</reference>
<dbReference type="Pfam" id="PF18967">
    <property type="entry name" value="PycTM"/>
    <property type="match status" value="1"/>
</dbReference>
<dbReference type="Proteomes" id="UP000275024">
    <property type="component" value="Unassembled WGS sequence"/>
</dbReference>
<evidence type="ECO:0000256" key="4">
    <source>
        <dbReference type="ARBA" id="ARBA00022741"/>
    </source>
</evidence>
<organism evidence="10 13">
    <name type="scientific">Streptomyces radicis</name>
    <dbReference type="NCBI Taxonomy" id="1750517"/>
    <lineage>
        <taxon>Bacteria</taxon>
        <taxon>Bacillati</taxon>
        <taxon>Actinomycetota</taxon>
        <taxon>Actinomycetes</taxon>
        <taxon>Kitasatosporales</taxon>
        <taxon>Streptomycetaceae</taxon>
        <taxon>Streptomyces</taxon>
    </lineage>
</organism>
<evidence type="ECO:0000256" key="8">
    <source>
        <dbReference type="SAM" id="Phobius"/>
    </source>
</evidence>
<dbReference type="GO" id="GO:0051607">
    <property type="term" value="P:defense response to virus"/>
    <property type="evidence" value="ECO:0007669"/>
    <property type="project" value="UniProtKB-KW"/>
</dbReference>
<keyword evidence="6" id="KW-0051">Antiviral defense</keyword>
<evidence type="ECO:0000256" key="1">
    <source>
        <dbReference type="ARBA" id="ARBA00004236"/>
    </source>
</evidence>
<evidence type="ECO:0000256" key="3">
    <source>
        <dbReference type="ARBA" id="ARBA00022692"/>
    </source>
</evidence>
<accession>A0A3A9W3F6</accession>
<evidence type="ECO:0000256" key="7">
    <source>
        <dbReference type="ARBA" id="ARBA00023136"/>
    </source>
</evidence>
<proteinExistence type="predicted"/>
<keyword evidence="4" id="KW-0547">Nucleotide-binding</keyword>
<gene>
    <name evidence="11" type="ORF">D7318_04915</name>
    <name evidence="10" type="ORF">D7319_19635</name>
</gene>
<name>A0A3A9W3F6_9ACTN</name>
<keyword evidence="3 8" id="KW-0812">Transmembrane</keyword>
<keyword evidence="2" id="KW-1003">Cell membrane</keyword>
<evidence type="ECO:0000256" key="5">
    <source>
        <dbReference type="ARBA" id="ARBA00022989"/>
    </source>
</evidence>
<evidence type="ECO:0000313" key="10">
    <source>
        <dbReference type="EMBL" id="RKN07282.1"/>
    </source>
</evidence>
<dbReference type="Proteomes" id="UP000268652">
    <property type="component" value="Unassembled WGS sequence"/>
</dbReference>
<evidence type="ECO:0000313" key="12">
    <source>
        <dbReference type="Proteomes" id="UP000268652"/>
    </source>
</evidence>
<dbReference type="GO" id="GO:0000166">
    <property type="term" value="F:nucleotide binding"/>
    <property type="evidence" value="ECO:0007669"/>
    <property type="project" value="UniProtKB-KW"/>
</dbReference>
<evidence type="ECO:0000313" key="11">
    <source>
        <dbReference type="EMBL" id="RKN26857.1"/>
    </source>
</evidence>
<dbReference type="InterPro" id="IPR043760">
    <property type="entry name" value="PycTM_dom"/>
</dbReference>
<dbReference type="EMBL" id="RBDY01000002">
    <property type="protein sequence ID" value="RKN26857.1"/>
    <property type="molecule type" value="Genomic_DNA"/>
</dbReference>
<dbReference type="AlphaFoldDB" id="A0A3A9W3F6"/>
<sequence length="148" mass="14564">MDAALGEAFGEVQGQIARTDTKASILLAVIGASLAVLGSAGSAVTLPLVGGIAAGLGTALLVAAAGLLLAVIRPRLLPAAPGTLTHWATLDAEAFRAEVVVDHRAAAVPALARMAVAKYRALQRAIDCIRAGGALLAIAALTAVGGAL</sequence>
<feature type="transmembrane region" description="Helical" evidence="8">
    <location>
        <begin position="52"/>
        <end position="72"/>
    </location>
</feature>
<keyword evidence="12" id="KW-1185">Reference proteome</keyword>
<feature type="transmembrane region" description="Helical" evidence="8">
    <location>
        <begin position="128"/>
        <end position="147"/>
    </location>
</feature>
<protein>
    <submittedName>
        <fullName evidence="10">Integral membrane plasmid transfer protein</fullName>
    </submittedName>
</protein>
<feature type="domain" description="Pycsar effector protein" evidence="9">
    <location>
        <begin position="7"/>
        <end position="143"/>
    </location>
</feature>
<evidence type="ECO:0000256" key="2">
    <source>
        <dbReference type="ARBA" id="ARBA00022475"/>
    </source>
</evidence>
<evidence type="ECO:0000256" key="6">
    <source>
        <dbReference type="ARBA" id="ARBA00023118"/>
    </source>
</evidence>
<keyword evidence="5 8" id="KW-1133">Transmembrane helix</keyword>
<comment type="caution">
    <text evidence="10">The sequence shown here is derived from an EMBL/GenBank/DDBJ whole genome shotgun (WGS) entry which is preliminary data.</text>
</comment>